<comment type="caution">
    <text evidence="8">The sequence shown here is derived from an EMBL/GenBank/DDBJ whole genome shotgun (WGS) entry which is preliminary data.</text>
</comment>
<dbReference type="Gene3D" id="3.40.630.10">
    <property type="entry name" value="Zn peptidases"/>
    <property type="match status" value="1"/>
</dbReference>
<dbReference type="Proteomes" id="UP001156666">
    <property type="component" value="Unassembled WGS sequence"/>
</dbReference>
<evidence type="ECO:0000256" key="6">
    <source>
        <dbReference type="ARBA" id="ARBA00022833"/>
    </source>
</evidence>
<dbReference type="PANTHER" id="PTHR12147">
    <property type="entry name" value="METALLOPEPTIDASE M28 FAMILY MEMBER"/>
    <property type="match status" value="1"/>
</dbReference>
<dbReference type="SUPFAM" id="SSF52025">
    <property type="entry name" value="PA domain"/>
    <property type="match status" value="1"/>
</dbReference>
<keyword evidence="4" id="KW-0732">Signal</keyword>
<dbReference type="GO" id="GO:0008235">
    <property type="term" value="F:metalloexopeptidase activity"/>
    <property type="evidence" value="ECO:0007669"/>
    <property type="project" value="InterPro"/>
</dbReference>
<proteinExistence type="predicted"/>
<dbReference type="EMBL" id="BSOH01000014">
    <property type="protein sequence ID" value="GLR17938.1"/>
    <property type="molecule type" value="Genomic_DNA"/>
</dbReference>
<keyword evidence="3" id="KW-0479">Metal-binding</keyword>
<reference evidence="8" key="1">
    <citation type="journal article" date="2014" name="Int. J. Syst. Evol. Microbiol.">
        <title>Complete genome sequence of Corynebacterium casei LMG S-19264T (=DSM 44701T), isolated from a smear-ripened cheese.</title>
        <authorList>
            <consortium name="US DOE Joint Genome Institute (JGI-PGF)"/>
            <person name="Walter F."/>
            <person name="Albersmeier A."/>
            <person name="Kalinowski J."/>
            <person name="Ruckert C."/>
        </authorList>
    </citation>
    <scope>NUCLEOTIDE SEQUENCE</scope>
    <source>
        <strain evidence="8">NBRC 108769</strain>
    </source>
</reference>
<dbReference type="InterPro" id="IPR046450">
    <property type="entry name" value="PA_dom_sf"/>
</dbReference>
<evidence type="ECO:0000256" key="1">
    <source>
        <dbReference type="ARBA" id="ARBA00022438"/>
    </source>
</evidence>
<dbReference type="GO" id="GO:0004177">
    <property type="term" value="F:aminopeptidase activity"/>
    <property type="evidence" value="ECO:0007669"/>
    <property type="project" value="UniProtKB-KW"/>
</dbReference>
<evidence type="ECO:0000259" key="7">
    <source>
        <dbReference type="Pfam" id="PF04389"/>
    </source>
</evidence>
<evidence type="ECO:0000313" key="9">
    <source>
        <dbReference type="Proteomes" id="UP001156666"/>
    </source>
</evidence>
<dbReference type="InterPro" id="IPR007484">
    <property type="entry name" value="Peptidase_M28"/>
</dbReference>
<evidence type="ECO:0000256" key="4">
    <source>
        <dbReference type="ARBA" id="ARBA00022729"/>
    </source>
</evidence>
<dbReference type="GO" id="GO:0006508">
    <property type="term" value="P:proteolysis"/>
    <property type="evidence" value="ECO:0007669"/>
    <property type="project" value="UniProtKB-KW"/>
</dbReference>
<keyword evidence="6" id="KW-0862">Zinc</keyword>
<evidence type="ECO:0000256" key="2">
    <source>
        <dbReference type="ARBA" id="ARBA00022670"/>
    </source>
</evidence>
<evidence type="ECO:0000256" key="5">
    <source>
        <dbReference type="ARBA" id="ARBA00022801"/>
    </source>
</evidence>
<dbReference type="GO" id="GO:0046872">
    <property type="term" value="F:metal ion binding"/>
    <property type="evidence" value="ECO:0007669"/>
    <property type="project" value="UniProtKB-KW"/>
</dbReference>
<dbReference type="SUPFAM" id="SSF53187">
    <property type="entry name" value="Zn-dependent exopeptidases"/>
    <property type="match status" value="1"/>
</dbReference>
<dbReference type="FunFam" id="3.40.630.10:FF:000088">
    <property type="entry name" value="Peptidase M20"/>
    <property type="match status" value="1"/>
</dbReference>
<reference evidence="8" key="2">
    <citation type="submission" date="2023-01" db="EMBL/GenBank/DDBJ databases">
        <title>Draft genome sequence of Portibacter lacus strain NBRC 108769.</title>
        <authorList>
            <person name="Sun Q."/>
            <person name="Mori K."/>
        </authorList>
    </citation>
    <scope>NUCLEOTIDE SEQUENCE</scope>
    <source>
        <strain evidence="8">NBRC 108769</strain>
    </source>
</reference>
<dbReference type="InterPro" id="IPR045175">
    <property type="entry name" value="M28_fam"/>
</dbReference>
<name>A0AA37WEK5_9BACT</name>
<organism evidence="8 9">
    <name type="scientific">Portibacter lacus</name>
    <dbReference type="NCBI Taxonomy" id="1099794"/>
    <lineage>
        <taxon>Bacteria</taxon>
        <taxon>Pseudomonadati</taxon>
        <taxon>Bacteroidota</taxon>
        <taxon>Saprospiria</taxon>
        <taxon>Saprospirales</taxon>
        <taxon>Haliscomenobacteraceae</taxon>
        <taxon>Portibacter</taxon>
    </lineage>
</organism>
<protein>
    <recommendedName>
        <fullName evidence="7">Peptidase M28 domain-containing protein</fullName>
    </recommendedName>
</protein>
<keyword evidence="1" id="KW-0031">Aminopeptidase</keyword>
<sequence>MAALASDEFQGRMPCSIGEEKTVDYLVKEMKAMGLTPGNGDSYLQTVPLLEIDTKLTNDMSISTKAGKMSLNPGTDYVVHTERAVDKAELLESELVFCGFGIISEQDNWNDYAGIDMKGKTAVVLVNDPGFGGEDSTFFKGNTMTYGGRWSTKYDFADKVGADGLLIIHQTSMAGYPWFVVQSSWMGPQQNLAGINRDNDCSVKGWITIDKAQELFKKSGEDLTEMIKAARTPGFKPVELGATVSVEMETTNSTCESSNVIGYLPGSKYPDEYILYTAHWDHIGTGDPVNGDSIYNGALDNASGTSTVLAISEMFANKEKAPERSVVFLFVTAEEQGLLGSEYYAENPLFPLDKTVANLNMDGVNPAGAMKDLSITGMGYSDMDDIAAAEAKKQDRYTIAEQEPEKGYFFRSDQFSFAKKGVPVFYGSGGFDHKEKGKEYVKEFSENYIAKRYHAPADNYDADSWNFEGMLQDGQLYYNVGSKLANSQQWPEWKSGSEFSRPKMMKN</sequence>
<dbReference type="CDD" id="cd05660">
    <property type="entry name" value="M28_like_PA"/>
    <property type="match status" value="1"/>
</dbReference>
<keyword evidence="9" id="KW-1185">Reference proteome</keyword>
<evidence type="ECO:0000256" key="3">
    <source>
        <dbReference type="ARBA" id="ARBA00022723"/>
    </source>
</evidence>
<dbReference type="Gene3D" id="3.50.30.30">
    <property type="match status" value="1"/>
</dbReference>
<dbReference type="PANTHER" id="PTHR12147:SF56">
    <property type="entry name" value="AMINOPEPTIDASE YDR415C-RELATED"/>
    <property type="match status" value="1"/>
</dbReference>
<keyword evidence="5" id="KW-0378">Hydrolase</keyword>
<accession>A0AA37WEK5</accession>
<evidence type="ECO:0000313" key="8">
    <source>
        <dbReference type="EMBL" id="GLR17938.1"/>
    </source>
</evidence>
<keyword evidence="2" id="KW-0645">Protease</keyword>
<gene>
    <name evidence="8" type="ORF">GCM10007940_25530</name>
</gene>
<dbReference type="Pfam" id="PF04389">
    <property type="entry name" value="Peptidase_M28"/>
    <property type="match status" value="1"/>
</dbReference>
<dbReference type="AlphaFoldDB" id="A0AA37WEK5"/>
<feature type="domain" description="Peptidase M28" evidence="7">
    <location>
        <begin position="259"/>
        <end position="473"/>
    </location>
</feature>